<dbReference type="SUPFAM" id="SSF50998">
    <property type="entry name" value="Quinoprotein alcohol dehydrogenase-like"/>
    <property type="match status" value="2"/>
</dbReference>
<keyword evidence="2" id="KW-0418">Kinase</keyword>
<accession>A0A518DZ55</accession>
<dbReference type="Gene3D" id="2.130.10.10">
    <property type="entry name" value="YVTN repeat-like/Quinoprotein amine dehydrogenase"/>
    <property type="match status" value="2"/>
</dbReference>
<proteinExistence type="predicted"/>
<keyword evidence="2" id="KW-0808">Transferase</keyword>
<dbReference type="Proteomes" id="UP000317648">
    <property type="component" value="Chromosome"/>
</dbReference>
<evidence type="ECO:0000313" key="3">
    <source>
        <dbReference type="Proteomes" id="UP000317648"/>
    </source>
</evidence>
<dbReference type="EMBL" id="CP036433">
    <property type="protein sequence ID" value="QDU97123.1"/>
    <property type="molecule type" value="Genomic_DNA"/>
</dbReference>
<organism evidence="2 3">
    <name type="scientific">Lignipirellula cremea</name>
    <dbReference type="NCBI Taxonomy" id="2528010"/>
    <lineage>
        <taxon>Bacteria</taxon>
        <taxon>Pseudomonadati</taxon>
        <taxon>Planctomycetota</taxon>
        <taxon>Planctomycetia</taxon>
        <taxon>Pirellulales</taxon>
        <taxon>Pirellulaceae</taxon>
        <taxon>Lignipirellula</taxon>
    </lineage>
</organism>
<dbReference type="InterPro" id="IPR011047">
    <property type="entry name" value="Quinoprotein_ADH-like_sf"/>
</dbReference>
<dbReference type="SUPFAM" id="SSF49344">
    <property type="entry name" value="CBD9-like"/>
    <property type="match status" value="1"/>
</dbReference>
<protein>
    <submittedName>
        <fullName evidence="2">Serine/threonine-protein kinase AfsK</fullName>
        <ecNumber evidence="2">2.7.11.1</ecNumber>
    </submittedName>
</protein>
<keyword evidence="3" id="KW-1185">Reference proteome</keyword>
<dbReference type="AlphaFoldDB" id="A0A518DZ55"/>
<dbReference type="GO" id="GO:0004674">
    <property type="term" value="F:protein serine/threonine kinase activity"/>
    <property type="evidence" value="ECO:0007669"/>
    <property type="project" value="UniProtKB-EC"/>
</dbReference>
<name>A0A518DZ55_9BACT</name>
<dbReference type="Gene3D" id="2.60.120.430">
    <property type="entry name" value="Galactose-binding lectin"/>
    <property type="match status" value="1"/>
</dbReference>
<reference evidence="2 3" key="1">
    <citation type="submission" date="2019-02" db="EMBL/GenBank/DDBJ databases">
        <title>Deep-cultivation of Planctomycetes and their phenomic and genomic characterization uncovers novel biology.</title>
        <authorList>
            <person name="Wiegand S."/>
            <person name="Jogler M."/>
            <person name="Boedeker C."/>
            <person name="Pinto D."/>
            <person name="Vollmers J."/>
            <person name="Rivas-Marin E."/>
            <person name="Kohn T."/>
            <person name="Peeters S.H."/>
            <person name="Heuer A."/>
            <person name="Rast P."/>
            <person name="Oberbeckmann S."/>
            <person name="Bunk B."/>
            <person name="Jeske O."/>
            <person name="Meyerdierks A."/>
            <person name="Storesund J.E."/>
            <person name="Kallscheuer N."/>
            <person name="Luecker S."/>
            <person name="Lage O.M."/>
            <person name="Pohl T."/>
            <person name="Merkel B.J."/>
            <person name="Hornburger P."/>
            <person name="Mueller R.-W."/>
            <person name="Bruemmer F."/>
            <person name="Labrenz M."/>
            <person name="Spormann A.M."/>
            <person name="Op den Camp H."/>
            <person name="Overmann J."/>
            <person name="Amann R."/>
            <person name="Jetten M.S.M."/>
            <person name="Mascher T."/>
            <person name="Medema M.H."/>
            <person name="Devos D.P."/>
            <person name="Kaster A.-K."/>
            <person name="Ovreas L."/>
            <person name="Rohde M."/>
            <person name="Galperin M.Y."/>
            <person name="Jogler C."/>
        </authorList>
    </citation>
    <scope>NUCLEOTIDE SEQUENCE [LARGE SCALE GENOMIC DNA]</scope>
    <source>
        <strain evidence="2 3">Pla85_3_4</strain>
    </source>
</reference>
<dbReference type="SMART" id="SM00564">
    <property type="entry name" value="PQQ"/>
    <property type="match status" value="4"/>
</dbReference>
<dbReference type="PANTHER" id="PTHR34512">
    <property type="entry name" value="CELL SURFACE PROTEIN"/>
    <property type="match status" value="1"/>
</dbReference>
<dbReference type="KEGG" id="lcre:Pla8534_49680"/>
<evidence type="ECO:0000313" key="2">
    <source>
        <dbReference type="EMBL" id="QDU97123.1"/>
    </source>
</evidence>
<dbReference type="InterPro" id="IPR015943">
    <property type="entry name" value="WD40/YVTN_repeat-like_dom_sf"/>
</dbReference>
<dbReference type="EC" id="2.7.11.1" evidence="2"/>
<dbReference type="InterPro" id="IPR018391">
    <property type="entry name" value="PQQ_b-propeller_rpt"/>
</dbReference>
<sequence>MALPTQAQWPAYRADASRSGISRTTITLPLRERWRLEAQQKPAPAWPDPVKEAHRLDFDAGPQLVVAEGAVFFGSSADDTLRAVDARTGRVRWSFTTGGPIRFAPAVDQGRVYAASDDGYLYCLDAAQGDLLWKFHAAGRDDRVLGNGRFISRWPLRSGVLVDGGVAYLTAGMWPSEGVMIYALDAESGKVKWCNDTADALYLAQPHAKAYSLTGVSPQGYLLANKELLFVPTGRGAPAAFDRQTGELRYFRPAESKTHGGCWATLAGPRLFNGGLVYTAATGDQIACPTPGVPLWAKEDFDFGTRQKILGYRGQRILADGEDVLGRRSGYCLALAGNLLLEGSEGALTAYDRQSKQAQTVLWETQLPGGVRSIAVSDAAVFAATDRGDVYCFEHQAETDATLAPAATHAPAVIVKSLAASPFADAVVAAAELANLSKGYALVVGDAALAESLVERLSLHVVCLLESDAEIARVRARLVASGVYGAKISVQSVDRLRNGDCPAFFANLIVVDPSVENVAGEEVWRLLRPCGGVLCFLGSNLQDARQKVASVEDPPEARGELKGLAWLRRGKLPGAFDWDSPSSADQRVRWPLELAWFGGPGPARMQDRHQTSIAPPVVANGRYFVAGEQQVIAVDAYNGVELWSHAFVEGTIGEKSAVRLEGLAADDQFVYYRLGEDWRRLDAQSGEKLSSVAELPAGLHPWGRPSRRDEPFAMSLRAHALTKESVPRMYYRAYGCNQVLAADGVDFFRSGTLGLYDLNDDSGLRNFGGVRPGCWRSHNAAFGVFLSSEGSSGCRCTYNFQTSLMLAPTTKRRHEDWAVYHDLPTNGLVRRMHLNLGAPGDRRDQEGRLWLAYPRPKQAITLQLPVAIDGGAAYHFDADRWPVQNTDQPWIYSSGYRGLRRVTIDLDQQQPLISVAQPASPIVDGQMAEGEWIATAQASLLPLQNRQNRGAPNRALIDPADWTPEVRFAHDDENLYVAFHQANRLDQRGKPYAWRKTTTGSNASVWSDDSCELFLSDTDQKTVLHFGVSASGATFDARLQPGDALESVAWDAPWKASVAADDEAFLVELAIPFQTLREAGLSPSHLLANLQTNWAGWSMPLRFLGSRGRRACENFSPLGLGVAPPSPRRRFHVRLHFADPDADPDSAVADKGPFAIQIQGKTVRTAFTPQAAVGQSAAAIVAEFSDIGATDSLTIDFVPSNGQELGVSLSGIEIEEQAE</sequence>
<dbReference type="Pfam" id="PF13360">
    <property type="entry name" value="PQQ_2"/>
    <property type="match status" value="1"/>
</dbReference>
<feature type="domain" description="Pyrrolo-quinoline quinone repeat" evidence="1">
    <location>
        <begin position="78"/>
        <end position="288"/>
    </location>
</feature>
<dbReference type="InterPro" id="IPR002372">
    <property type="entry name" value="PQQ_rpt_dom"/>
</dbReference>
<evidence type="ECO:0000259" key="1">
    <source>
        <dbReference type="Pfam" id="PF13360"/>
    </source>
</evidence>
<gene>
    <name evidence="2" type="primary">afsK_8</name>
    <name evidence="2" type="ORF">Pla8534_49680</name>
</gene>
<dbReference type="PANTHER" id="PTHR34512:SF30">
    <property type="entry name" value="OUTER MEMBRANE PROTEIN ASSEMBLY FACTOR BAMB"/>
    <property type="match status" value="1"/>
</dbReference>
<dbReference type="Gene3D" id="2.60.40.1190">
    <property type="match status" value="1"/>
</dbReference>